<proteinExistence type="predicted"/>
<dbReference type="PANTHER" id="PTHR33223:SF8">
    <property type="entry name" value="OS04G0172440 PROTEIN"/>
    <property type="match status" value="1"/>
</dbReference>
<dbReference type="PANTHER" id="PTHR33223">
    <property type="entry name" value="CCHC-TYPE DOMAIN-CONTAINING PROTEIN"/>
    <property type="match status" value="1"/>
</dbReference>
<name>A0A438BL67_VITVI</name>
<evidence type="ECO:0000313" key="3">
    <source>
        <dbReference type="Proteomes" id="UP000288805"/>
    </source>
</evidence>
<evidence type="ECO:0000259" key="1">
    <source>
        <dbReference type="Pfam" id="PF03732"/>
    </source>
</evidence>
<evidence type="ECO:0000313" key="2">
    <source>
        <dbReference type="EMBL" id="RVW11703.1"/>
    </source>
</evidence>
<feature type="domain" description="Retrotransposon gag" evidence="1">
    <location>
        <begin position="114"/>
        <end position="199"/>
    </location>
</feature>
<sequence>MDGQQAQRVLIQEGVQYGLIIPPPPPLGWIVPQPTRFTLQSQTEVALPPVIVPTLILEDPHARMDRLEQRMKQMRTSNEAITREDFDGTPLASLSAKFGMPEIDRYTGIGCPLFIGAAHRWFASLDVSRHRTLDDLAQEFLRQFAFNTIIDVSRRKSEALRQKPDETVTSFISRWREKIAQIIDRPSERDQINMIMRSLLSRFARHLMGFPHVDFGSLV</sequence>
<dbReference type="EMBL" id="QGNW01002736">
    <property type="protein sequence ID" value="RVW11703.1"/>
    <property type="molecule type" value="Genomic_DNA"/>
</dbReference>
<gene>
    <name evidence="2" type="ORF">CK203_103471</name>
</gene>
<reference evidence="2 3" key="1">
    <citation type="journal article" date="2018" name="PLoS Genet.">
        <title>Population sequencing reveals clonal diversity and ancestral inbreeding in the grapevine cultivar Chardonnay.</title>
        <authorList>
            <person name="Roach M.J."/>
            <person name="Johnson D.L."/>
            <person name="Bohlmann J."/>
            <person name="van Vuuren H.J."/>
            <person name="Jones S.J."/>
            <person name="Pretorius I.S."/>
            <person name="Schmidt S.A."/>
            <person name="Borneman A.R."/>
        </authorList>
    </citation>
    <scope>NUCLEOTIDE SEQUENCE [LARGE SCALE GENOMIC DNA]</scope>
    <source>
        <strain evidence="3">cv. Chardonnay</strain>
        <tissue evidence="2">Leaf</tissue>
    </source>
</reference>
<comment type="caution">
    <text evidence="2">The sequence shown here is derived from an EMBL/GenBank/DDBJ whole genome shotgun (WGS) entry which is preliminary data.</text>
</comment>
<accession>A0A438BL67</accession>
<dbReference type="AlphaFoldDB" id="A0A438BL67"/>
<organism evidence="2 3">
    <name type="scientific">Vitis vinifera</name>
    <name type="common">Grape</name>
    <dbReference type="NCBI Taxonomy" id="29760"/>
    <lineage>
        <taxon>Eukaryota</taxon>
        <taxon>Viridiplantae</taxon>
        <taxon>Streptophyta</taxon>
        <taxon>Embryophyta</taxon>
        <taxon>Tracheophyta</taxon>
        <taxon>Spermatophyta</taxon>
        <taxon>Magnoliopsida</taxon>
        <taxon>eudicotyledons</taxon>
        <taxon>Gunneridae</taxon>
        <taxon>Pentapetalae</taxon>
        <taxon>rosids</taxon>
        <taxon>Vitales</taxon>
        <taxon>Vitaceae</taxon>
        <taxon>Viteae</taxon>
        <taxon>Vitis</taxon>
    </lineage>
</organism>
<dbReference type="Pfam" id="PF03732">
    <property type="entry name" value="Retrotrans_gag"/>
    <property type="match status" value="1"/>
</dbReference>
<dbReference type="Proteomes" id="UP000288805">
    <property type="component" value="Unassembled WGS sequence"/>
</dbReference>
<dbReference type="InterPro" id="IPR005162">
    <property type="entry name" value="Retrotrans_gag_dom"/>
</dbReference>
<protein>
    <recommendedName>
        <fullName evidence="1">Retrotransposon gag domain-containing protein</fullName>
    </recommendedName>
</protein>